<dbReference type="Proteomes" id="UP001469553">
    <property type="component" value="Unassembled WGS sequence"/>
</dbReference>
<dbReference type="EMBL" id="JAHRIP010059239">
    <property type="protein sequence ID" value="MEQ2304433.1"/>
    <property type="molecule type" value="Genomic_DNA"/>
</dbReference>
<accession>A0ABV0ZDX9</accession>
<keyword evidence="1" id="KW-0472">Membrane</keyword>
<evidence type="ECO:0000256" key="1">
    <source>
        <dbReference type="SAM" id="Phobius"/>
    </source>
</evidence>
<keyword evidence="1" id="KW-0812">Transmembrane</keyword>
<keyword evidence="1" id="KW-1133">Transmembrane helix</keyword>
<reference evidence="2 3" key="1">
    <citation type="submission" date="2021-06" db="EMBL/GenBank/DDBJ databases">
        <authorList>
            <person name="Palmer J.M."/>
        </authorList>
    </citation>
    <scope>NUCLEOTIDE SEQUENCE [LARGE SCALE GENOMIC DNA]</scope>
    <source>
        <strain evidence="2 3">AS_MEX2019</strain>
        <tissue evidence="2">Muscle</tissue>
    </source>
</reference>
<organism evidence="2 3">
    <name type="scientific">Ameca splendens</name>
    <dbReference type="NCBI Taxonomy" id="208324"/>
    <lineage>
        <taxon>Eukaryota</taxon>
        <taxon>Metazoa</taxon>
        <taxon>Chordata</taxon>
        <taxon>Craniata</taxon>
        <taxon>Vertebrata</taxon>
        <taxon>Euteleostomi</taxon>
        <taxon>Actinopterygii</taxon>
        <taxon>Neopterygii</taxon>
        <taxon>Teleostei</taxon>
        <taxon>Neoteleostei</taxon>
        <taxon>Acanthomorphata</taxon>
        <taxon>Ovalentaria</taxon>
        <taxon>Atherinomorphae</taxon>
        <taxon>Cyprinodontiformes</taxon>
        <taxon>Goodeidae</taxon>
        <taxon>Ameca</taxon>
    </lineage>
</organism>
<comment type="caution">
    <text evidence="2">The sequence shown here is derived from an EMBL/GenBank/DDBJ whole genome shotgun (WGS) entry which is preliminary data.</text>
</comment>
<protein>
    <submittedName>
        <fullName evidence="2">Uncharacterized protein</fullName>
    </submittedName>
</protein>
<proteinExistence type="predicted"/>
<evidence type="ECO:0000313" key="3">
    <source>
        <dbReference type="Proteomes" id="UP001469553"/>
    </source>
</evidence>
<keyword evidence="3" id="KW-1185">Reference proteome</keyword>
<name>A0ABV0ZDX9_9TELE</name>
<feature type="transmembrane region" description="Helical" evidence="1">
    <location>
        <begin position="77"/>
        <end position="103"/>
    </location>
</feature>
<gene>
    <name evidence="2" type="ORF">AMECASPLE_026960</name>
</gene>
<sequence length="110" mass="12425">MLWKAFPQHDADTTMFRGLDDVCAYSPLDVDVLVILHTVFCILGKNYYVWSYMTRAPTSTCLLGSFCMEFACCPCHLFTLLGVRVCVCVWVCVCVCVCVCVYCPHHMCST</sequence>
<evidence type="ECO:0000313" key="2">
    <source>
        <dbReference type="EMBL" id="MEQ2304433.1"/>
    </source>
</evidence>